<evidence type="ECO:0000256" key="3">
    <source>
        <dbReference type="ARBA" id="ARBA00022475"/>
    </source>
</evidence>
<evidence type="ECO:0000256" key="6">
    <source>
        <dbReference type="ARBA" id="ARBA00023136"/>
    </source>
</evidence>
<dbReference type="InterPro" id="IPR010290">
    <property type="entry name" value="TM_effector"/>
</dbReference>
<evidence type="ECO:0000259" key="8">
    <source>
        <dbReference type="PROSITE" id="PS50850"/>
    </source>
</evidence>
<reference evidence="9" key="1">
    <citation type="submission" date="2016-09" db="EMBL/GenBank/DDBJ databases">
        <authorList>
            <person name="Capua I."/>
            <person name="De Benedictis P."/>
            <person name="Joannis T."/>
            <person name="Lombin L.H."/>
            <person name="Cattoli G."/>
        </authorList>
    </citation>
    <scope>NUCLEOTIDE SEQUENCE</scope>
    <source>
        <strain evidence="9">B9</strain>
    </source>
</reference>
<evidence type="ECO:0000256" key="1">
    <source>
        <dbReference type="ARBA" id="ARBA00004651"/>
    </source>
</evidence>
<dbReference type="RefSeq" id="WP_340526620.1">
    <property type="nucleotide sequence ID" value="NZ_FMSH01000277.1"/>
</dbReference>
<name>A0A1K0IV52_CUPNE</name>
<keyword evidence="6 7" id="KW-0472">Membrane</keyword>
<proteinExistence type="predicted"/>
<dbReference type="Gene3D" id="1.20.1250.20">
    <property type="entry name" value="MFS general substrate transporter like domains"/>
    <property type="match status" value="1"/>
</dbReference>
<dbReference type="PANTHER" id="PTHR23513:SF11">
    <property type="entry name" value="STAPHYLOFERRIN A TRANSPORTER"/>
    <property type="match status" value="1"/>
</dbReference>
<sequence>MRLPTALMPLEGPVFRSLWFAWLAANMTMWMNDVASAWLMTTLTDSAVMVALVQSASTLPVFLLGLPSGALADITDRRLYLASTQLWVAVVALLTAGLAFAGALTAELLLILTFLNGIGLAMRWPVFAAIVAEVVNREQLPAALALNGISMNLSRVVGPTVAGALLAGAGTAWVFVLNAFVAAGALVVILRWRSVKRQTTLPGERFLGAVRIGWQHVRESPRMRAVTLRVFLFSLQMSALVALLPLVARRLSGAGPGMFTLLLAAMGTGAIVAAMLLPRWRARLDRDQIVVWGSLLHAAASAGVALAPSAWIALPAIFMVGMAWISTANTLSTAAQLALPDWVRARGMSVYQMALMGGTALGAMLFGNIAASFGVQAAIVSASAAGTLLIPFVRRWSVGGKDVNLDPAPTTEVLEPVAGVHPDEGPVMVTVEYRINPAHAAAFVEVMQLTRAARLRRGALSWGLFRDTASHGCYLEYFLHENWLEHQRRLERYTAADAELRERRLAFHIDERPPVHRRYVGDQQRHF</sequence>
<evidence type="ECO:0000256" key="4">
    <source>
        <dbReference type="ARBA" id="ARBA00022692"/>
    </source>
</evidence>
<dbReference type="AlphaFoldDB" id="A0A1K0IV52"/>
<evidence type="ECO:0000313" key="9">
    <source>
        <dbReference type="EMBL" id="SCU76909.1"/>
    </source>
</evidence>
<accession>A0A1K0IV52</accession>
<gene>
    <name evidence="9" type="ORF">CNECB9_3480066</name>
</gene>
<dbReference type="CDD" id="cd06173">
    <property type="entry name" value="MFS_MefA_like"/>
    <property type="match status" value="1"/>
</dbReference>
<feature type="transmembrane region" description="Helical" evidence="7">
    <location>
        <begin position="317"/>
        <end position="338"/>
    </location>
</feature>
<keyword evidence="2" id="KW-0813">Transport</keyword>
<dbReference type="InterPro" id="IPR020846">
    <property type="entry name" value="MFS_dom"/>
</dbReference>
<dbReference type="Pfam" id="PF05977">
    <property type="entry name" value="MFS_3"/>
    <property type="match status" value="1"/>
</dbReference>
<keyword evidence="3" id="KW-1003">Cell membrane</keyword>
<organism evidence="9">
    <name type="scientific">Cupriavidus necator</name>
    <name type="common">Alcaligenes eutrophus</name>
    <name type="synonym">Ralstonia eutropha</name>
    <dbReference type="NCBI Taxonomy" id="106590"/>
    <lineage>
        <taxon>Bacteria</taxon>
        <taxon>Pseudomonadati</taxon>
        <taxon>Pseudomonadota</taxon>
        <taxon>Betaproteobacteria</taxon>
        <taxon>Burkholderiales</taxon>
        <taxon>Burkholderiaceae</taxon>
        <taxon>Cupriavidus</taxon>
    </lineage>
</organism>
<feature type="transmembrane region" description="Helical" evidence="7">
    <location>
        <begin position="289"/>
        <end position="311"/>
    </location>
</feature>
<feature type="transmembrane region" description="Helical" evidence="7">
    <location>
        <begin position="108"/>
        <end position="132"/>
    </location>
</feature>
<dbReference type="GO" id="GO:0005886">
    <property type="term" value="C:plasma membrane"/>
    <property type="evidence" value="ECO:0007669"/>
    <property type="project" value="UniProtKB-SubCell"/>
</dbReference>
<feature type="transmembrane region" description="Helical" evidence="7">
    <location>
        <begin position="226"/>
        <end position="248"/>
    </location>
</feature>
<feature type="transmembrane region" description="Helical" evidence="7">
    <location>
        <begin position="254"/>
        <end position="277"/>
    </location>
</feature>
<evidence type="ECO:0000256" key="5">
    <source>
        <dbReference type="ARBA" id="ARBA00022989"/>
    </source>
</evidence>
<dbReference type="GO" id="GO:0022857">
    <property type="term" value="F:transmembrane transporter activity"/>
    <property type="evidence" value="ECO:0007669"/>
    <property type="project" value="InterPro"/>
</dbReference>
<keyword evidence="5 7" id="KW-1133">Transmembrane helix</keyword>
<evidence type="ECO:0000256" key="7">
    <source>
        <dbReference type="SAM" id="Phobius"/>
    </source>
</evidence>
<dbReference type="PANTHER" id="PTHR23513">
    <property type="entry name" value="INTEGRAL MEMBRANE EFFLUX PROTEIN-RELATED"/>
    <property type="match status" value="1"/>
</dbReference>
<evidence type="ECO:0000256" key="2">
    <source>
        <dbReference type="ARBA" id="ARBA00022448"/>
    </source>
</evidence>
<comment type="subcellular location">
    <subcellularLocation>
        <location evidence="1">Cell membrane</location>
        <topology evidence="1">Multi-pass membrane protein</topology>
    </subcellularLocation>
</comment>
<feature type="domain" description="Major facilitator superfamily (MFS) profile" evidence="8">
    <location>
        <begin position="14"/>
        <end position="398"/>
    </location>
</feature>
<dbReference type="SUPFAM" id="SSF103473">
    <property type="entry name" value="MFS general substrate transporter"/>
    <property type="match status" value="1"/>
</dbReference>
<feature type="transmembrane region" description="Helical" evidence="7">
    <location>
        <begin position="172"/>
        <end position="192"/>
    </location>
</feature>
<dbReference type="EMBL" id="FMSH01000277">
    <property type="protein sequence ID" value="SCU76909.1"/>
    <property type="molecule type" value="Genomic_DNA"/>
</dbReference>
<dbReference type="PROSITE" id="PS50850">
    <property type="entry name" value="MFS"/>
    <property type="match status" value="1"/>
</dbReference>
<dbReference type="InterPro" id="IPR036259">
    <property type="entry name" value="MFS_trans_sf"/>
</dbReference>
<keyword evidence="4 7" id="KW-0812">Transmembrane</keyword>
<feature type="transmembrane region" description="Helical" evidence="7">
    <location>
        <begin position="79"/>
        <end position="102"/>
    </location>
</feature>
<feature type="transmembrane region" description="Helical" evidence="7">
    <location>
        <begin position="144"/>
        <end position="166"/>
    </location>
</feature>
<protein>
    <recommendedName>
        <fullName evidence="8">Major facilitator superfamily (MFS) profile domain-containing protein</fullName>
    </recommendedName>
</protein>
<feature type="transmembrane region" description="Helical" evidence="7">
    <location>
        <begin position="46"/>
        <end position="67"/>
    </location>
</feature>